<dbReference type="SMART" id="SM00257">
    <property type="entry name" value="LysM"/>
    <property type="match status" value="2"/>
</dbReference>
<feature type="signal peptide" evidence="1">
    <location>
        <begin position="1"/>
        <end position="19"/>
    </location>
</feature>
<accession>J9XN46</accession>
<feature type="domain" description="LysM" evidence="2">
    <location>
        <begin position="95"/>
        <end position="139"/>
    </location>
</feature>
<dbReference type="PROSITE" id="PS51782">
    <property type="entry name" value="LYSM"/>
    <property type="match status" value="1"/>
</dbReference>
<evidence type="ECO:0000259" key="2">
    <source>
        <dbReference type="PROSITE" id="PS51782"/>
    </source>
</evidence>
<evidence type="ECO:0000256" key="1">
    <source>
        <dbReference type="SAM" id="SignalP"/>
    </source>
</evidence>
<gene>
    <name evidence="3" type="primary">LysM25</name>
</gene>
<dbReference type="SUPFAM" id="SSF54106">
    <property type="entry name" value="LysM domain"/>
    <property type="match status" value="1"/>
</dbReference>
<feature type="chain" id="PRO_5003828143" evidence="1">
    <location>
        <begin position="20"/>
        <end position="144"/>
    </location>
</feature>
<dbReference type="Gene3D" id="3.10.350.10">
    <property type="entry name" value="LysM domain"/>
    <property type="match status" value="2"/>
</dbReference>
<proteinExistence type="evidence at transcript level"/>
<keyword evidence="1" id="KW-0732">Signal</keyword>
<reference evidence="3" key="1">
    <citation type="submission" date="2012-07" db="EMBL/GenBank/DDBJ databases">
        <title>The Marssonina brunnea LysM effectors prevent chitin-triggered plant immunity.</title>
        <authorList>
            <person name="Jiang C."/>
            <person name="Cheng Q."/>
            <person name="Cao Y."/>
            <person name="Zhu S."/>
            <person name="Tan B."/>
            <person name="Huang M."/>
            <person name="Wu R."/>
            <person name="Zhou Y."/>
            <person name="Zhang S."/>
            <person name="Xu L."/>
        </authorList>
    </citation>
    <scope>NUCLEOTIDE SEQUENCE</scope>
    <source>
        <strain evidence="3">M6</strain>
    </source>
</reference>
<name>J9XN46_9HELO</name>
<sequence>MRFNNNLLLLASFLGVATAFRRTCRPDLTGEITGTGYYTVTNSDTLQQIAADFCSAQEEMDAMNPNVDLKSGTILKVPCRTRKRDCSRIEGDYNGYYTFVDGDQLSMIAADFCIDVNTLRSLNPDASETTLSPGEVLKVPCAWN</sequence>
<organism evidence="3">
    <name type="scientific">Drepanopeziza brunnea f. sp. 'multigermtubi'</name>
    <dbReference type="NCBI Taxonomy" id="698441"/>
    <lineage>
        <taxon>Eukaryota</taxon>
        <taxon>Fungi</taxon>
        <taxon>Dikarya</taxon>
        <taxon>Ascomycota</taxon>
        <taxon>Pezizomycotina</taxon>
        <taxon>Leotiomycetes</taxon>
        <taxon>Helotiales</taxon>
        <taxon>Drepanopezizaceae</taxon>
        <taxon>Drepanopeziza</taxon>
    </lineage>
</organism>
<dbReference type="AlphaFoldDB" id="J9XN46"/>
<dbReference type="EMBL" id="JX294957">
    <property type="protein sequence ID" value="AFS30743.1"/>
    <property type="molecule type" value="mRNA"/>
</dbReference>
<dbReference type="Pfam" id="PF01476">
    <property type="entry name" value="LysM"/>
    <property type="match status" value="2"/>
</dbReference>
<dbReference type="CDD" id="cd00118">
    <property type="entry name" value="LysM"/>
    <property type="match status" value="1"/>
</dbReference>
<dbReference type="InterPro" id="IPR036779">
    <property type="entry name" value="LysM_dom_sf"/>
</dbReference>
<evidence type="ECO:0000313" key="3">
    <source>
        <dbReference type="EMBL" id="AFS30743.1"/>
    </source>
</evidence>
<dbReference type="InterPro" id="IPR018392">
    <property type="entry name" value="LysM"/>
</dbReference>
<protein>
    <submittedName>
        <fullName evidence="3">LysM25p</fullName>
    </submittedName>
</protein>